<keyword evidence="1" id="KW-0472">Membrane</keyword>
<sequence>MLLIQLIIGLIIGSFLFASYSRLQLGGSIFYPARSRCDSCSETISWFDLVPVVSYLVLRGRCRWCGFKISKETLYSEIYFGCLLVSWQPTLLRFCYVVIGGLLFFMALNDSRHFEFPAWHGYLLMLFAVTVYALFKPHHAIIFIIIVGWIVPQIWQPHFAWIGNGDLDVFLCLLILFGPIPFAWLLLLSSVLALIGSKVLKLCRLPFVPFIAAGYLVVLFFI</sequence>
<evidence type="ECO:0000259" key="2">
    <source>
        <dbReference type="Pfam" id="PF06750"/>
    </source>
</evidence>
<accession>A0ABX1L1E9</accession>
<reference evidence="3 4" key="1">
    <citation type="submission" date="2020-04" db="EMBL/GenBank/DDBJ databases">
        <title>A novel species of genus Lactobacillus that was isolated from fermented food Zha-chili.</title>
        <authorList>
            <person name="Zhang Z."/>
        </authorList>
    </citation>
    <scope>NUCLEOTIDE SEQUENCE [LARGE SCALE GENOMIC DNA]</scope>
    <source>
        <strain evidence="4">HBUAS51383</strain>
    </source>
</reference>
<dbReference type="RefSeq" id="WP_168925860.1">
    <property type="nucleotide sequence ID" value="NZ_JAAXLJ010000021.1"/>
</dbReference>
<keyword evidence="4" id="KW-1185">Reference proteome</keyword>
<dbReference type="InterPro" id="IPR050882">
    <property type="entry name" value="Prepilin_peptidase/N-MTase"/>
</dbReference>
<feature type="transmembrane region" description="Helical" evidence="1">
    <location>
        <begin position="140"/>
        <end position="155"/>
    </location>
</feature>
<protein>
    <submittedName>
        <fullName evidence="3">Prepilin peptidase</fullName>
    </submittedName>
</protein>
<gene>
    <name evidence="3" type="ORF">HC026_10265</name>
</gene>
<evidence type="ECO:0000313" key="3">
    <source>
        <dbReference type="EMBL" id="NLR19285.1"/>
    </source>
</evidence>
<feature type="domain" description="Prepilin peptidase A24 N-terminal" evidence="2">
    <location>
        <begin position="7"/>
        <end position="85"/>
    </location>
</feature>
<evidence type="ECO:0000313" key="4">
    <source>
        <dbReference type="Proteomes" id="UP000763447"/>
    </source>
</evidence>
<comment type="caution">
    <text evidence="3">The sequence shown here is derived from an EMBL/GenBank/DDBJ whole genome shotgun (WGS) entry which is preliminary data.</text>
</comment>
<feature type="transmembrane region" description="Helical" evidence="1">
    <location>
        <begin position="78"/>
        <end position="106"/>
    </location>
</feature>
<dbReference type="PANTHER" id="PTHR30487:SF0">
    <property type="entry name" value="PREPILIN LEADER PEPTIDASE_N-METHYLTRANSFERASE-RELATED"/>
    <property type="match status" value="1"/>
</dbReference>
<keyword evidence="1" id="KW-1133">Transmembrane helix</keyword>
<evidence type="ECO:0000256" key="1">
    <source>
        <dbReference type="SAM" id="Phobius"/>
    </source>
</evidence>
<feature type="transmembrane region" description="Helical" evidence="1">
    <location>
        <begin position="167"/>
        <end position="195"/>
    </location>
</feature>
<feature type="transmembrane region" description="Helical" evidence="1">
    <location>
        <begin position="202"/>
        <end position="221"/>
    </location>
</feature>
<organism evidence="3 4">
    <name type="scientific">Secundilactobacillus angelensis</name>
    <dbReference type="NCBI Taxonomy" id="2722706"/>
    <lineage>
        <taxon>Bacteria</taxon>
        <taxon>Bacillati</taxon>
        <taxon>Bacillota</taxon>
        <taxon>Bacilli</taxon>
        <taxon>Lactobacillales</taxon>
        <taxon>Lactobacillaceae</taxon>
        <taxon>Secundilactobacillus</taxon>
    </lineage>
</organism>
<dbReference type="PANTHER" id="PTHR30487">
    <property type="entry name" value="TYPE 4 PREPILIN-LIKE PROTEINS LEADER PEPTIDE-PROCESSING ENZYME"/>
    <property type="match status" value="1"/>
</dbReference>
<dbReference type="InterPro" id="IPR010627">
    <property type="entry name" value="Prepilin_pept_A24_N"/>
</dbReference>
<proteinExistence type="predicted"/>
<name>A0ABX1L1E9_9LACO</name>
<dbReference type="Pfam" id="PF06750">
    <property type="entry name" value="A24_N_bact"/>
    <property type="match status" value="1"/>
</dbReference>
<feature type="transmembrane region" description="Helical" evidence="1">
    <location>
        <begin position="118"/>
        <end position="135"/>
    </location>
</feature>
<keyword evidence="1" id="KW-0812">Transmembrane</keyword>
<dbReference type="EMBL" id="JAAXLJ010000021">
    <property type="protein sequence ID" value="NLR19285.1"/>
    <property type="molecule type" value="Genomic_DNA"/>
</dbReference>
<dbReference type="Proteomes" id="UP000763447">
    <property type="component" value="Unassembled WGS sequence"/>
</dbReference>